<gene>
    <name evidence="2" type="ORF">SAMN05421659_102132</name>
</gene>
<evidence type="ECO:0000313" key="3">
    <source>
        <dbReference type="Proteomes" id="UP000199701"/>
    </source>
</evidence>
<dbReference type="AlphaFoldDB" id="A0A1I0MTA3"/>
<name>A0A1I0MTA3_9FIRM</name>
<evidence type="ECO:0000313" key="2">
    <source>
        <dbReference type="EMBL" id="SEV91938.1"/>
    </source>
</evidence>
<dbReference type="RefSeq" id="WP_092450479.1">
    <property type="nucleotide sequence ID" value="NZ_FOJI01000002.1"/>
</dbReference>
<keyword evidence="1" id="KW-0472">Membrane</keyword>
<proteinExistence type="predicted"/>
<sequence>MSKLWKSVLDTIYEIGNNSGCHQMPERSFFYKGRQFPVCARCTGVSIGQTTAIILALFKRFLSFPIAVLLLVIMGFDWVIQAIHIKESTNFRRLITGFCGGLGLFSIYMKILRKVG</sequence>
<dbReference type="EMBL" id="FOJI01000002">
    <property type="protein sequence ID" value="SEV91938.1"/>
    <property type="molecule type" value="Genomic_DNA"/>
</dbReference>
<dbReference type="STRING" id="99656.SAMN05421659_102132"/>
<accession>A0A1I0MTA3</accession>
<feature type="transmembrane region" description="Helical" evidence="1">
    <location>
        <begin position="94"/>
        <end position="111"/>
    </location>
</feature>
<protein>
    <submittedName>
        <fullName evidence="2">Uncharacterized membrane protein</fullName>
    </submittedName>
</protein>
<dbReference type="Pfam" id="PF09858">
    <property type="entry name" value="DUF2085"/>
    <property type="match status" value="1"/>
</dbReference>
<evidence type="ECO:0000256" key="1">
    <source>
        <dbReference type="SAM" id="Phobius"/>
    </source>
</evidence>
<feature type="transmembrane region" description="Helical" evidence="1">
    <location>
        <begin position="64"/>
        <end position="82"/>
    </location>
</feature>
<dbReference type="OrthoDB" id="9810176at2"/>
<keyword evidence="1" id="KW-0812">Transmembrane</keyword>
<dbReference type="InterPro" id="IPR019206">
    <property type="entry name" value="DUF2085_TM"/>
</dbReference>
<keyword evidence="3" id="KW-1185">Reference proteome</keyword>
<dbReference type="Proteomes" id="UP000199701">
    <property type="component" value="Unassembled WGS sequence"/>
</dbReference>
<reference evidence="2 3" key="1">
    <citation type="submission" date="2016-10" db="EMBL/GenBank/DDBJ databases">
        <authorList>
            <person name="de Groot N.N."/>
        </authorList>
    </citation>
    <scope>NUCLEOTIDE SEQUENCE [LARGE SCALE GENOMIC DNA]</scope>
    <source>
        <strain evidence="2 3">DSM 9179</strain>
    </source>
</reference>
<keyword evidence="1" id="KW-1133">Transmembrane helix</keyword>
<organism evidence="2 3">
    <name type="scientific">[Clostridium] fimetarium</name>
    <dbReference type="NCBI Taxonomy" id="99656"/>
    <lineage>
        <taxon>Bacteria</taxon>
        <taxon>Bacillati</taxon>
        <taxon>Bacillota</taxon>
        <taxon>Clostridia</taxon>
        <taxon>Lachnospirales</taxon>
        <taxon>Lachnospiraceae</taxon>
    </lineage>
</organism>